<accession>A0A2S5RCW7</accession>
<dbReference type="GO" id="GO:0015937">
    <property type="term" value="P:coenzyme A biosynthetic process"/>
    <property type="evidence" value="ECO:0007669"/>
    <property type="project" value="UniProtKB-UniRule"/>
</dbReference>
<dbReference type="STRING" id="1399797.GCA_000518285_01163"/>
<name>A0A2S5RCW7_9MOLU</name>
<dbReference type="EMBL" id="PHNE01000004">
    <property type="protein sequence ID" value="PPE05148.1"/>
    <property type="molecule type" value="Genomic_DNA"/>
</dbReference>
<dbReference type="InterPro" id="IPR027417">
    <property type="entry name" value="P-loop_NTPase"/>
</dbReference>
<dbReference type="Gene3D" id="3.40.50.300">
    <property type="entry name" value="P-loop containing nucleotide triphosphate hydrolases"/>
    <property type="match status" value="1"/>
</dbReference>
<keyword evidence="1" id="KW-0547">Nucleotide-binding</keyword>
<dbReference type="PROSITE" id="PS51219">
    <property type="entry name" value="DPCK"/>
    <property type="match status" value="1"/>
</dbReference>
<dbReference type="InterPro" id="IPR001977">
    <property type="entry name" value="Depp_CoAkinase"/>
</dbReference>
<dbReference type="Proteomes" id="UP000237865">
    <property type="component" value="Unassembled WGS sequence"/>
</dbReference>
<dbReference type="NCBIfam" id="TIGR00152">
    <property type="entry name" value="dephospho-CoA kinase"/>
    <property type="match status" value="1"/>
</dbReference>
<dbReference type="EC" id="2.7.1.24" evidence="3"/>
<dbReference type="GO" id="GO:0005737">
    <property type="term" value="C:cytoplasm"/>
    <property type="evidence" value="ECO:0007669"/>
    <property type="project" value="UniProtKB-UniRule"/>
</dbReference>
<comment type="caution">
    <text evidence="4">The sequence shown here is derived from an EMBL/GenBank/DDBJ whole genome shotgun (WGS) entry which is preliminary data.</text>
</comment>
<dbReference type="CDD" id="cd02022">
    <property type="entry name" value="DPCK"/>
    <property type="match status" value="1"/>
</dbReference>
<reference evidence="4 5" key="1">
    <citation type="submission" date="2017-11" db="EMBL/GenBank/DDBJ databases">
        <title>Genome sequence of Entomoplasma lucivorax PIPN-2 (ATCC 49196).</title>
        <authorList>
            <person name="Lo W.-S."/>
            <person name="Gasparich G.E."/>
            <person name="Kuo C.-H."/>
        </authorList>
    </citation>
    <scope>NUCLEOTIDE SEQUENCE [LARGE SCALE GENOMIC DNA]</scope>
    <source>
        <strain evidence="4 5">PIPN-2</strain>
    </source>
</reference>
<sequence length="189" mass="22310">MIIGIYGFIGSGKTTATNYIVEKYHYQVIDLDEISRQIMHQKASKEFIKTYFNQAYNPEKKDVDRKILREIIFNSPLENQKLSQYMWPKIKAKVGELINSPTKNIIIDGAILPVLKLPLDKYIYIYAHEKELVRRINLRDDANDHTTLELIKYQDFLLNNCPKDFQIENNQNLEDLYRQIDLIMSKISH</sequence>
<gene>
    <name evidence="4" type="primary">coaE</name>
    <name evidence="4" type="ORF">ELUCI_v1c06840</name>
</gene>
<dbReference type="Pfam" id="PF01121">
    <property type="entry name" value="CoaE"/>
    <property type="match status" value="1"/>
</dbReference>
<keyword evidence="5" id="KW-1185">Reference proteome</keyword>
<evidence type="ECO:0000313" key="4">
    <source>
        <dbReference type="EMBL" id="PPE05148.1"/>
    </source>
</evidence>
<dbReference type="GO" id="GO:0005524">
    <property type="term" value="F:ATP binding"/>
    <property type="evidence" value="ECO:0007669"/>
    <property type="project" value="UniProtKB-KW"/>
</dbReference>
<keyword evidence="4" id="KW-0808">Transferase</keyword>
<evidence type="ECO:0000256" key="2">
    <source>
        <dbReference type="ARBA" id="ARBA00022840"/>
    </source>
</evidence>
<keyword evidence="2" id="KW-0067">ATP-binding</keyword>
<dbReference type="SUPFAM" id="SSF52540">
    <property type="entry name" value="P-loop containing nucleoside triphosphate hydrolases"/>
    <property type="match status" value="1"/>
</dbReference>
<protein>
    <recommendedName>
        <fullName evidence="3">Dephospho-CoA kinase</fullName>
        <ecNumber evidence="3">2.7.1.24</ecNumber>
    </recommendedName>
</protein>
<proteinExistence type="predicted"/>
<evidence type="ECO:0000313" key="5">
    <source>
        <dbReference type="Proteomes" id="UP000237865"/>
    </source>
</evidence>
<organism evidence="4 5">
    <name type="scientific">Williamsoniiplasma lucivorax</name>
    <dbReference type="NCBI Taxonomy" id="209274"/>
    <lineage>
        <taxon>Bacteria</taxon>
        <taxon>Bacillati</taxon>
        <taxon>Mycoplasmatota</taxon>
        <taxon>Mollicutes</taxon>
        <taxon>Entomoplasmatales</taxon>
        <taxon>Williamsoniiplasma</taxon>
    </lineage>
</organism>
<dbReference type="AlphaFoldDB" id="A0A2S5RCW7"/>
<keyword evidence="4" id="KW-0418">Kinase</keyword>
<evidence type="ECO:0000256" key="3">
    <source>
        <dbReference type="NCBIfam" id="TIGR00152"/>
    </source>
</evidence>
<dbReference type="RefSeq" id="WP_028126706.1">
    <property type="nucleotide sequence ID" value="NZ_PHNE01000004.1"/>
</dbReference>
<evidence type="ECO:0000256" key="1">
    <source>
        <dbReference type="ARBA" id="ARBA00022741"/>
    </source>
</evidence>
<dbReference type="GO" id="GO:0004140">
    <property type="term" value="F:dephospho-CoA kinase activity"/>
    <property type="evidence" value="ECO:0007669"/>
    <property type="project" value="UniProtKB-UniRule"/>
</dbReference>